<sequence length="97" mass="9614">MTEMNSAGGGEAVVPVQAAVSADAGSPADVMATPTINVVPAVAPAGTQPPGAEADPEAAVRAAVERLAEVPVAAHVEVYEQVLGTLEETLAAVDDRP</sequence>
<name>A0A4U3M5F2_9ACTN</name>
<evidence type="ECO:0000313" key="2">
    <source>
        <dbReference type="Proteomes" id="UP000308705"/>
    </source>
</evidence>
<organism evidence="1 2">
    <name type="scientific">Herbidospora galbida</name>
    <dbReference type="NCBI Taxonomy" id="2575442"/>
    <lineage>
        <taxon>Bacteria</taxon>
        <taxon>Bacillati</taxon>
        <taxon>Actinomycetota</taxon>
        <taxon>Actinomycetes</taxon>
        <taxon>Streptosporangiales</taxon>
        <taxon>Streptosporangiaceae</taxon>
        <taxon>Herbidospora</taxon>
    </lineage>
</organism>
<dbReference type="OrthoDB" id="3540248at2"/>
<dbReference type="RefSeq" id="WP_137250573.1">
    <property type="nucleotide sequence ID" value="NZ_SZQA01000037.1"/>
</dbReference>
<accession>A0A4U3M5F2</accession>
<reference evidence="1 2" key="1">
    <citation type="submission" date="2019-04" db="EMBL/GenBank/DDBJ databases">
        <title>Herbidospora sp. NEAU-GS14.nov., a novel actinomycete isolated from soil.</title>
        <authorList>
            <person name="Han L."/>
        </authorList>
    </citation>
    <scope>NUCLEOTIDE SEQUENCE [LARGE SCALE GENOMIC DNA]</scope>
    <source>
        <strain evidence="1 2">NEAU-GS14</strain>
    </source>
</reference>
<dbReference type="EMBL" id="SZQA01000037">
    <property type="protein sequence ID" value="TKK84105.1"/>
    <property type="molecule type" value="Genomic_DNA"/>
</dbReference>
<protein>
    <submittedName>
        <fullName evidence="1">Uncharacterized protein</fullName>
    </submittedName>
</protein>
<gene>
    <name evidence="1" type="ORF">FDA94_30805</name>
</gene>
<proteinExistence type="predicted"/>
<dbReference type="Proteomes" id="UP000308705">
    <property type="component" value="Unassembled WGS sequence"/>
</dbReference>
<comment type="caution">
    <text evidence="1">The sequence shown here is derived from an EMBL/GenBank/DDBJ whole genome shotgun (WGS) entry which is preliminary data.</text>
</comment>
<evidence type="ECO:0000313" key="1">
    <source>
        <dbReference type="EMBL" id="TKK84105.1"/>
    </source>
</evidence>
<keyword evidence="2" id="KW-1185">Reference proteome</keyword>
<dbReference type="AlphaFoldDB" id="A0A4U3M5F2"/>